<accession>H2Z3A4</accession>
<dbReference type="PANTHER" id="PTHR23426:SF76">
    <property type="entry name" value="ADRENODOXIN-LIKE PROTEIN 2, MITOCHONDRIAL"/>
    <property type="match status" value="1"/>
</dbReference>
<dbReference type="InParanoid" id="H2Z3A4"/>
<keyword evidence="2" id="KW-0479">Metal-binding</keyword>
<keyword evidence="8" id="KW-1185">Reference proteome</keyword>
<dbReference type="PANTHER" id="PTHR23426">
    <property type="entry name" value="FERREDOXIN/ADRENODOXIN"/>
    <property type="match status" value="1"/>
</dbReference>
<dbReference type="InterPro" id="IPR012675">
    <property type="entry name" value="Beta-grasp_dom_sf"/>
</dbReference>
<dbReference type="GeneTree" id="ENSGT00940000166318"/>
<keyword evidence="4" id="KW-0411">Iron-sulfur</keyword>
<dbReference type="PROSITE" id="PS00814">
    <property type="entry name" value="ADX"/>
    <property type="match status" value="1"/>
</dbReference>
<dbReference type="Gene3D" id="3.10.20.30">
    <property type="match status" value="1"/>
</dbReference>
<dbReference type="HOGENOM" id="CLU_082632_2_1_1"/>
<evidence type="ECO:0000256" key="5">
    <source>
        <dbReference type="ARBA" id="ARBA00034078"/>
    </source>
</evidence>
<evidence type="ECO:0000313" key="7">
    <source>
        <dbReference type="Ensembl" id="ENSCSAVP00000012066.1"/>
    </source>
</evidence>
<dbReference type="InterPro" id="IPR001055">
    <property type="entry name" value="Adrenodoxin-like"/>
</dbReference>
<dbReference type="eggNOG" id="KOG3309">
    <property type="taxonomic scope" value="Eukaryota"/>
</dbReference>
<name>H2Z3A4_CIOSA</name>
<reference evidence="7" key="3">
    <citation type="submission" date="2025-09" db="UniProtKB">
        <authorList>
            <consortium name="Ensembl"/>
        </authorList>
    </citation>
    <scope>IDENTIFICATION</scope>
</reference>
<dbReference type="GO" id="GO:0009055">
    <property type="term" value="F:electron transfer activity"/>
    <property type="evidence" value="ECO:0007669"/>
    <property type="project" value="TreeGrafter"/>
</dbReference>
<proteinExistence type="predicted"/>
<keyword evidence="3" id="KW-0408">Iron</keyword>
<dbReference type="GO" id="GO:0140647">
    <property type="term" value="P:P450-containing electron transport chain"/>
    <property type="evidence" value="ECO:0007669"/>
    <property type="project" value="InterPro"/>
</dbReference>
<sequence>MISRKCIGLYASMLKSLSRTQCSGVARMHQQVKRSEVSALCRSLLRVRTFHSSPIVAQDKITINLIDRKGKKHTVQANIDDTILDVVLDKELNFESFGVCEGTVSCSTCHVVFSEDVYSKLEEPLMDEMDMLDLACGLTETSRLGCQVYLTEEMDGMTVTLPREITDAREI</sequence>
<dbReference type="PRINTS" id="PR00355">
    <property type="entry name" value="ADRENODOXIN"/>
</dbReference>
<evidence type="ECO:0000256" key="3">
    <source>
        <dbReference type="ARBA" id="ARBA00023004"/>
    </source>
</evidence>
<dbReference type="GO" id="GO:0051537">
    <property type="term" value="F:2 iron, 2 sulfur cluster binding"/>
    <property type="evidence" value="ECO:0007669"/>
    <property type="project" value="UniProtKB-KW"/>
</dbReference>
<evidence type="ECO:0000256" key="1">
    <source>
        <dbReference type="ARBA" id="ARBA00022714"/>
    </source>
</evidence>
<dbReference type="Proteomes" id="UP000007875">
    <property type="component" value="Unassembled WGS sequence"/>
</dbReference>
<dbReference type="CDD" id="cd00207">
    <property type="entry name" value="fer2"/>
    <property type="match status" value="1"/>
</dbReference>
<feature type="domain" description="2Fe-2S ferredoxin-type" evidence="6">
    <location>
        <begin position="59"/>
        <end position="165"/>
    </location>
</feature>
<dbReference type="OMA" id="NAYIRNC"/>
<evidence type="ECO:0000256" key="2">
    <source>
        <dbReference type="ARBA" id="ARBA00022723"/>
    </source>
</evidence>
<dbReference type="AlphaFoldDB" id="H2Z3A4"/>
<protein>
    <recommendedName>
        <fullName evidence="6">2Fe-2S ferredoxin-type domain-containing protein</fullName>
    </recommendedName>
</protein>
<organism evidence="7 8">
    <name type="scientific">Ciona savignyi</name>
    <name type="common">Pacific transparent sea squirt</name>
    <dbReference type="NCBI Taxonomy" id="51511"/>
    <lineage>
        <taxon>Eukaryota</taxon>
        <taxon>Metazoa</taxon>
        <taxon>Chordata</taxon>
        <taxon>Tunicata</taxon>
        <taxon>Ascidiacea</taxon>
        <taxon>Phlebobranchia</taxon>
        <taxon>Cionidae</taxon>
        <taxon>Ciona</taxon>
    </lineage>
</organism>
<keyword evidence="1" id="KW-0001">2Fe-2S</keyword>
<dbReference type="InterPro" id="IPR036010">
    <property type="entry name" value="2Fe-2S_ferredoxin-like_sf"/>
</dbReference>
<dbReference type="STRING" id="51511.ENSCSAVP00000012066"/>
<comment type="cofactor">
    <cofactor evidence="5">
        <name>[2Fe-2S] cluster</name>
        <dbReference type="ChEBI" id="CHEBI:190135"/>
    </cofactor>
</comment>
<evidence type="ECO:0000259" key="6">
    <source>
        <dbReference type="PROSITE" id="PS51085"/>
    </source>
</evidence>
<reference evidence="7" key="2">
    <citation type="submission" date="2025-08" db="UniProtKB">
        <authorList>
            <consortium name="Ensembl"/>
        </authorList>
    </citation>
    <scope>IDENTIFICATION</scope>
</reference>
<dbReference type="SUPFAM" id="SSF54292">
    <property type="entry name" value="2Fe-2S ferredoxin-like"/>
    <property type="match status" value="1"/>
</dbReference>
<dbReference type="Ensembl" id="ENSCSAVT00000012206.1">
    <property type="protein sequence ID" value="ENSCSAVP00000012066.1"/>
    <property type="gene ID" value="ENSCSAVG00000007098.1"/>
</dbReference>
<dbReference type="InterPro" id="IPR001041">
    <property type="entry name" value="2Fe-2S_ferredoxin-type"/>
</dbReference>
<evidence type="ECO:0000256" key="4">
    <source>
        <dbReference type="ARBA" id="ARBA00023014"/>
    </source>
</evidence>
<dbReference type="InterPro" id="IPR018298">
    <property type="entry name" value="Adrenodoxin_Fe-S_BS"/>
</dbReference>
<dbReference type="PROSITE" id="PS51085">
    <property type="entry name" value="2FE2S_FER_2"/>
    <property type="match status" value="1"/>
</dbReference>
<dbReference type="FunCoup" id="H2Z3A4">
    <property type="interactions" value="102"/>
</dbReference>
<dbReference type="GO" id="GO:0005739">
    <property type="term" value="C:mitochondrion"/>
    <property type="evidence" value="ECO:0007669"/>
    <property type="project" value="TreeGrafter"/>
</dbReference>
<dbReference type="GO" id="GO:0046872">
    <property type="term" value="F:metal ion binding"/>
    <property type="evidence" value="ECO:0007669"/>
    <property type="project" value="UniProtKB-KW"/>
</dbReference>
<evidence type="ECO:0000313" key="8">
    <source>
        <dbReference type="Proteomes" id="UP000007875"/>
    </source>
</evidence>
<dbReference type="Pfam" id="PF00111">
    <property type="entry name" value="Fer2"/>
    <property type="match status" value="1"/>
</dbReference>
<reference evidence="8" key="1">
    <citation type="submission" date="2003-08" db="EMBL/GenBank/DDBJ databases">
        <authorList>
            <person name="Birren B."/>
            <person name="Nusbaum C."/>
            <person name="Abebe A."/>
            <person name="Abouelleil A."/>
            <person name="Adekoya E."/>
            <person name="Ait-zahra M."/>
            <person name="Allen N."/>
            <person name="Allen T."/>
            <person name="An P."/>
            <person name="Anderson M."/>
            <person name="Anderson S."/>
            <person name="Arachchi H."/>
            <person name="Armbruster J."/>
            <person name="Bachantsang P."/>
            <person name="Baldwin J."/>
            <person name="Barry A."/>
            <person name="Bayul T."/>
            <person name="Blitshsteyn B."/>
            <person name="Bloom T."/>
            <person name="Blye J."/>
            <person name="Boguslavskiy L."/>
            <person name="Borowsky M."/>
            <person name="Boukhgalter B."/>
            <person name="Brunache A."/>
            <person name="Butler J."/>
            <person name="Calixte N."/>
            <person name="Calvo S."/>
            <person name="Camarata J."/>
            <person name="Campo K."/>
            <person name="Chang J."/>
            <person name="Cheshatsang Y."/>
            <person name="Citroen M."/>
            <person name="Collymore A."/>
            <person name="Considine T."/>
            <person name="Cook A."/>
            <person name="Cooke P."/>
            <person name="Corum B."/>
            <person name="Cuomo C."/>
            <person name="David R."/>
            <person name="Dawoe T."/>
            <person name="Degray S."/>
            <person name="Dodge S."/>
            <person name="Dooley K."/>
            <person name="Dorje P."/>
            <person name="Dorjee K."/>
            <person name="Dorris L."/>
            <person name="Duffey N."/>
            <person name="Dupes A."/>
            <person name="Elkins T."/>
            <person name="Engels R."/>
            <person name="Erickson J."/>
            <person name="Farina A."/>
            <person name="Faro S."/>
            <person name="Ferreira P."/>
            <person name="Fischer H."/>
            <person name="Fitzgerald M."/>
            <person name="Foley K."/>
            <person name="Gage D."/>
            <person name="Galagan J."/>
            <person name="Gearin G."/>
            <person name="Gnerre S."/>
            <person name="Gnirke A."/>
            <person name="Goyette A."/>
            <person name="Graham J."/>
            <person name="Grandbois E."/>
            <person name="Gyaltsen K."/>
            <person name="Hafez N."/>
            <person name="Hagopian D."/>
            <person name="Hagos B."/>
            <person name="Hall J."/>
            <person name="Hatcher B."/>
            <person name="Heller A."/>
            <person name="Higgins H."/>
            <person name="Honan T."/>
            <person name="Horn A."/>
            <person name="Houde N."/>
            <person name="Hughes L."/>
            <person name="Hulme W."/>
            <person name="Husby E."/>
            <person name="Iliev I."/>
            <person name="Jaffe D."/>
            <person name="Jones C."/>
            <person name="Kamal M."/>
            <person name="Kamat A."/>
            <person name="Kamvysselis M."/>
            <person name="Karlsson E."/>
            <person name="Kells C."/>
            <person name="Kieu A."/>
            <person name="Kisner P."/>
            <person name="Kodira C."/>
            <person name="Kulbokas E."/>
            <person name="Labutti K."/>
            <person name="Lama D."/>
            <person name="Landers T."/>
            <person name="Leger J."/>
            <person name="Levine S."/>
            <person name="Lewis D."/>
            <person name="Lewis T."/>
            <person name="Lindblad-toh K."/>
            <person name="Liu X."/>
            <person name="Lokyitsang T."/>
            <person name="Lokyitsang Y."/>
            <person name="Lucien O."/>
            <person name="Lui A."/>
            <person name="Ma L.J."/>
            <person name="Mabbitt R."/>
            <person name="Macdonald J."/>
            <person name="Maclean C."/>
            <person name="Major J."/>
            <person name="Manning J."/>
            <person name="Marabella R."/>
            <person name="Maru K."/>
            <person name="Matthews C."/>
            <person name="Mauceli E."/>
            <person name="Mccarthy M."/>
            <person name="Mcdonough S."/>
            <person name="Mcghee T."/>
            <person name="Meldrim J."/>
            <person name="Meneus L."/>
            <person name="Mesirov J."/>
            <person name="Mihalev A."/>
            <person name="Mihova T."/>
            <person name="Mikkelsen T."/>
            <person name="Mlenga V."/>
            <person name="Moru K."/>
            <person name="Mozes J."/>
            <person name="Mulrain L."/>
            <person name="Munson G."/>
            <person name="Naylor J."/>
            <person name="Newes C."/>
            <person name="Nguyen C."/>
            <person name="Nguyen N."/>
            <person name="Nguyen T."/>
            <person name="Nicol R."/>
            <person name="Nielsen C."/>
            <person name="Nizzari M."/>
            <person name="Norbu C."/>
            <person name="Norbu N."/>
            <person name="O'donnell P."/>
            <person name="Okoawo O."/>
            <person name="O'leary S."/>
            <person name="Omotosho B."/>
            <person name="O'neill K."/>
            <person name="Osman S."/>
            <person name="Parker S."/>
            <person name="Perrin D."/>
            <person name="Phunkhang P."/>
            <person name="Piqani B."/>
            <person name="Purcell S."/>
            <person name="Rachupka T."/>
            <person name="Ramasamy U."/>
            <person name="Rameau R."/>
            <person name="Ray V."/>
            <person name="Raymond C."/>
            <person name="Retta R."/>
            <person name="Richardson S."/>
            <person name="Rise C."/>
            <person name="Rodriguez J."/>
            <person name="Rogers J."/>
            <person name="Rogov P."/>
            <person name="Rutman M."/>
            <person name="Schupbach R."/>
            <person name="Seaman C."/>
            <person name="Settipalli S."/>
            <person name="Sharpe T."/>
            <person name="Sheridan J."/>
            <person name="Sherpa N."/>
            <person name="Shi J."/>
            <person name="Smirnov S."/>
            <person name="Smith C."/>
            <person name="Sougnez C."/>
            <person name="Spencer B."/>
            <person name="Stalker J."/>
            <person name="Stange-thomann N."/>
            <person name="Stavropoulos S."/>
            <person name="Stetson K."/>
            <person name="Stone C."/>
            <person name="Stone S."/>
            <person name="Stubbs M."/>
            <person name="Talamas J."/>
            <person name="Tchuinga P."/>
            <person name="Tenzing P."/>
            <person name="Tesfaye S."/>
            <person name="Theodore J."/>
            <person name="Thoulutsang Y."/>
            <person name="Topham K."/>
            <person name="Towey S."/>
            <person name="Tsamla T."/>
            <person name="Tsomo N."/>
            <person name="Vallee D."/>
            <person name="Vassiliev H."/>
            <person name="Venkataraman V."/>
            <person name="Vinson J."/>
            <person name="Vo A."/>
            <person name="Wade C."/>
            <person name="Wang S."/>
            <person name="Wangchuk T."/>
            <person name="Wangdi T."/>
            <person name="Whittaker C."/>
            <person name="Wilkinson J."/>
            <person name="Wu Y."/>
            <person name="Wyman D."/>
            <person name="Yadav S."/>
            <person name="Yang S."/>
            <person name="Yang X."/>
            <person name="Yeager S."/>
            <person name="Yee E."/>
            <person name="Young G."/>
            <person name="Zainoun J."/>
            <person name="Zembeck L."/>
            <person name="Zimmer A."/>
            <person name="Zody M."/>
            <person name="Lander E."/>
        </authorList>
    </citation>
    <scope>NUCLEOTIDE SEQUENCE [LARGE SCALE GENOMIC DNA]</scope>
</reference>